<dbReference type="Proteomes" id="UP001290861">
    <property type="component" value="Unassembled WGS sequence"/>
</dbReference>
<name>A0ABU5MXJ1_9BACT</name>
<protein>
    <submittedName>
        <fullName evidence="2">Choice-of-anchor Q domain-containing protein</fullName>
    </submittedName>
</protein>
<dbReference type="Gene3D" id="2.160.20.10">
    <property type="entry name" value="Single-stranded right-handed beta-helix, Pectin lyase-like"/>
    <property type="match status" value="1"/>
</dbReference>
<dbReference type="RefSeq" id="WP_322608734.1">
    <property type="nucleotide sequence ID" value="NZ_JARVCO010000010.1"/>
</dbReference>
<evidence type="ECO:0000313" key="2">
    <source>
        <dbReference type="EMBL" id="MDZ8118941.1"/>
    </source>
</evidence>
<accession>A0ABU5MXJ1</accession>
<dbReference type="InterPro" id="IPR011050">
    <property type="entry name" value="Pectin_lyase_fold/virulence"/>
</dbReference>
<dbReference type="InterPro" id="IPR059226">
    <property type="entry name" value="Choice_anch_Q_dom"/>
</dbReference>
<feature type="chain" id="PRO_5047259410" evidence="1">
    <location>
        <begin position="20"/>
        <end position="722"/>
    </location>
</feature>
<evidence type="ECO:0000256" key="1">
    <source>
        <dbReference type="SAM" id="SignalP"/>
    </source>
</evidence>
<dbReference type="NCBIfam" id="NF041518">
    <property type="entry name" value="choice_anch_Q"/>
    <property type="match status" value="1"/>
</dbReference>
<proteinExistence type="predicted"/>
<keyword evidence="3" id="KW-1185">Reference proteome</keyword>
<dbReference type="InterPro" id="IPR012334">
    <property type="entry name" value="Pectin_lyas_fold"/>
</dbReference>
<organism evidence="2 3">
    <name type="scientific">Pontiella agarivorans</name>
    <dbReference type="NCBI Taxonomy" id="3038953"/>
    <lineage>
        <taxon>Bacteria</taxon>
        <taxon>Pseudomonadati</taxon>
        <taxon>Kiritimatiellota</taxon>
        <taxon>Kiritimatiellia</taxon>
        <taxon>Kiritimatiellales</taxon>
        <taxon>Pontiellaceae</taxon>
        <taxon>Pontiella</taxon>
    </lineage>
</organism>
<dbReference type="SUPFAM" id="SSF51126">
    <property type="entry name" value="Pectin lyase-like"/>
    <property type="match status" value="2"/>
</dbReference>
<feature type="signal peptide" evidence="1">
    <location>
        <begin position="1"/>
        <end position="19"/>
    </location>
</feature>
<evidence type="ECO:0000313" key="3">
    <source>
        <dbReference type="Proteomes" id="UP001290861"/>
    </source>
</evidence>
<sequence>MKSAALGLSLLITAASTMAATYYVSLTGSDTAPYSDWGTAATKIQTAVDAASDGDTVLVNSGTYNLGYTVTPGYSMPNRVVITKDITVQSLGGAANTFIAGNNILLGRNDVLVRCVYMTKGELIGFTLQNGHANTTDGDTAYDQSGGGINLLSGNGGASGSGIVSNCIIKNCTATYSGGGSYGGQLVNCEFIGNATDNQGGGSCSSTLQNCTLTSNTANNGGGSSVGSLTDCSLTGNEALSLGGGSHFGVLSNCTFSGNQADSGGGSHHSTLSACTLSNNTARHGGGCRSATLNDCLITGNVATNGGGAYQSDLTNCTLSQNTAGSGGGTSSSTLEKCTIKNNIATGSGGGNSNSTLTDCVLDGNRADRGAGVYGGTLTDCTLTENVATTHGGGSAYATLTGCTLIGNDGGGSGGGSYFDTLSRCTLSGNTASKGGGAYDGTIHNAVFIDNTAIWGGGTYDSELHHCTLKGNSAVNDGGGCSKGHIYNSIIVDNLADTNEDGNGSGDDLSQMDTVLACCTSVLEAGQTGTTNAPDFEYLSLRLQPDSPCIDAAVTQSGAIMTDIDGLPRWLDGNGDGSAIADMGAYEFAGAGDYDDDGLTDAEEVAFGSGVNNTDSDGDGREDGDEAAMGFCPTFDESAAIAQGEANVTDDPAAHGLYTADSIQDLNLGNLMLQTSGNMLELSLQLKQTDNLASNVWNEVGDAVEWEIPATNGAAFFRVHAD</sequence>
<reference evidence="2 3" key="1">
    <citation type="journal article" date="2024" name="Appl. Environ. Microbiol.">
        <title>Pontiella agarivorans sp. nov., a novel marine anaerobic bacterium capable of degrading macroalgal polysaccharides and fixing nitrogen.</title>
        <authorList>
            <person name="Liu N."/>
            <person name="Kivenson V."/>
            <person name="Peng X."/>
            <person name="Cui Z."/>
            <person name="Lankiewicz T.S."/>
            <person name="Gosselin K.M."/>
            <person name="English C.J."/>
            <person name="Blair E.M."/>
            <person name="O'Malley M.A."/>
            <person name="Valentine D.L."/>
        </authorList>
    </citation>
    <scope>NUCLEOTIDE SEQUENCE [LARGE SCALE GENOMIC DNA]</scope>
    <source>
        <strain evidence="2 3">NLcol2</strain>
    </source>
</reference>
<gene>
    <name evidence="2" type="ORF">P9H32_09905</name>
</gene>
<dbReference type="EMBL" id="JARVCO010000010">
    <property type="protein sequence ID" value="MDZ8118941.1"/>
    <property type="molecule type" value="Genomic_DNA"/>
</dbReference>
<keyword evidence="1" id="KW-0732">Signal</keyword>
<comment type="caution">
    <text evidence="2">The sequence shown here is derived from an EMBL/GenBank/DDBJ whole genome shotgun (WGS) entry which is preliminary data.</text>
</comment>